<dbReference type="Proteomes" id="UP001060070">
    <property type="component" value="Plasmid unnamed"/>
</dbReference>
<proteinExistence type="predicted"/>
<dbReference type="AlphaFoldDB" id="A0AB38TJZ1"/>
<evidence type="ECO:0000313" key="1">
    <source>
        <dbReference type="EMBL" id="UTU55275.1"/>
    </source>
</evidence>
<dbReference type="KEGG" id="mcic:A4R28_30360"/>
<reference evidence="1 2" key="1">
    <citation type="journal article" date="2022" name="Microbiol. Resour. Announc.">
        <title>Complete Genome Sequence of Mesorhizobium ciceri Strain R30, a Rhizobium Used as a Commercial Inoculant for Chickpea in Argentina.</title>
        <authorList>
            <person name="Foresto E."/>
            <person name="Revale S."/>
            <person name="Primo E."/>
            <person name="Nievas F."/>
            <person name="Carezzano E."/>
            <person name="Puente M."/>
            <person name="Alzari P."/>
            <person name="Mart M."/>
            <person name="Ben-Assaya M."/>
            <person name="Mornico D."/>
            <person name="Santoro M."/>
            <person name="Mart F."/>
            <person name="Giordano W."/>
            <person name="Bogino P."/>
        </authorList>
    </citation>
    <scope>NUCLEOTIDE SEQUENCE [LARGE SCALE GENOMIC DNA]</scope>
    <source>
        <strain evidence="1 2">R30</strain>
    </source>
</reference>
<keyword evidence="2" id="KW-1185">Reference proteome</keyword>
<accession>A0AB38TJZ1</accession>
<evidence type="ECO:0000313" key="2">
    <source>
        <dbReference type="Proteomes" id="UP001060070"/>
    </source>
</evidence>
<gene>
    <name evidence="1" type="ORF">LRP29_31680</name>
</gene>
<dbReference type="EMBL" id="CP088148">
    <property type="protein sequence ID" value="UTU55275.1"/>
    <property type="molecule type" value="Genomic_DNA"/>
</dbReference>
<organism evidence="1 2">
    <name type="scientific">Mesorhizobium ciceri</name>
    <dbReference type="NCBI Taxonomy" id="39645"/>
    <lineage>
        <taxon>Bacteria</taxon>
        <taxon>Pseudomonadati</taxon>
        <taxon>Pseudomonadota</taxon>
        <taxon>Alphaproteobacteria</taxon>
        <taxon>Hyphomicrobiales</taxon>
        <taxon>Phyllobacteriaceae</taxon>
        <taxon>Mesorhizobium</taxon>
    </lineage>
</organism>
<protein>
    <submittedName>
        <fullName evidence="1">Uncharacterized protein</fullName>
    </submittedName>
</protein>
<name>A0AB38TJZ1_9HYPH</name>
<geneLocation type="plasmid" evidence="1 2">
    <name>unnamed</name>
</geneLocation>
<keyword evidence="1" id="KW-0614">Plasmid</keyword>
<sequence>MWKPIMSAPFGRELELAVFDEEGEHALVFPCIKGRQGWKHAGTGVRVDIRPTHWRYWQPKAMPTDGGKSLGDAC</sequence>